<gene>
    <name evidence="9" type="ORF">Celaphus_00019172</name>
</gene>
<dbReference type="Gene3D" id="1.10.510.10">
    <property type="entry name" value="Transferase(Phosphotransferase) domain 1"/>
    <property type="match status" value="1"/>
</dbReference>
<dbReference type="Pfam" id="PF00069">
    <property type="entry name" value="Pkinase"/>
    <property type="match status" value="1"/>
</dbReference>
<feature type="non-terminal residue" evidence="9">
    <location>
        <position position="1"/>
    </location>
</feature>
<dbReference type="SUPFAM" id="SSF56112">
    <property type="entry name" value="Protein kinase-like (PK-like)"/>
    <property type="match status" value="1"/>
</dbReference>
<dbReference type="PROSITE" id="PS50011">
    <property type="entry name" value="PROTEIN_KINASE_DOM"/>
    <property type="match status" value="1"/>
</dbReference>
<keyword evidence="5" id="KW-0418">Kinase</keyword>
<dbReference type="OrthoDB" id="63267at2759"/>
<feature type="region of interest" description="Disordered" evidence="7">
    <location>
        <begin position="113"/>
        <end position="141"/>
    </location>
</feature>
<sequence length="141" mass="16409">CPLDASRRTPRLFQIIDKSKRDPSEEIEILLRYGQHPNIITLKDVYDDGKFVYLVMELMRGGELLDRILRQRYFSEREASAVLCTIAKTMDYLHSQGVRRPRGARALSACLRTRRPRLPPHPQPLLVGLRDRRRTQPASRS</sequence>
<keyword evidence="4" id="KW-0547">Nucleotide-binding</keyword>
<dbReference type="EMBL" id="MKHE01000026">
    <property type="protein sequence ID" value="OWK02075.1"/>
    <property type="molecule type" value="Genomic_DNA"/>
</dbReference>
<evidence type="ECO:0000256" key="1">
    <source>
        <dbReference type="ARBA" id="ARBA00006692"/>
    </source>
</evidence>
<keyword evidence="10" id="KW-1185">Reference proteome</keyword>
<keyword evidence="6" id="KW-0067">ATP-binding</keyword>
<evidence type="ECO:0000256" key="4">
    <source>
        <dbReference type="ARBA" id="ARBA00022741"/>
    </source>
</evidence>
<evidence type="ECO:0000256" key="5">
    <source>
        <dbReference type="ARBA" id="ARBA00022777"/>
    </source>
</evidence>
<keyword evidence="2" id="KW-0723">Serine/threonine-protein kinase</keyword>
<reference evidence="9 10" key="1">
    <citation type="journal article" date="2018" name="Mol. Genet. Genomics">
        <title>The red deer Cervus elaphus genome CerEla1.0: sequencing, annotating, genes, and chromosomes.</title>
        <authorList>
            <person name="Bana N.A."/>
            <person name="Nyiri A."/>
            <person name="Nagy J."/>
            <person name="Frank K."/>
            <person name="Nagy T."/>
            <person name="Steger V."/>
            <person name="Schiller M."/>
            <person name="Lakatos P."/>
            <person name="Sugar L."/>
            <person name="Horn P."/>
            <person name="Barta E."/>
            <person name="Orosz L."/>
        </authorList>
    </citation>
    <scope>NUCLEOTIDE SEQUENCE [LARGE SCALE GENOMIC DNA]</scope>
    <source>
        <strain evidence="9">Hungarian</strain>
    </source>
</reference>
<accession>A0A212C7X3</accession>
<dbReference type="InterPro" id="IPR050205">
    <property type="entry name" value="CDPK_Ser/Thr_kinases"/>
</dbReference>
<comment type="similarity">
    <text evidence="1">Belongs to the protein kinase superfamily. CAMK Ser/Thr protein kinase family.</text>
</comment>
<dbReference type="AlphaFoldDB" id="A0A212C7X3"/>
<protein>
    <submittedName>
        <fullName evidence="9">RPS6KA2</fullName>
    </submittedName>
</protein>
<evidence type="ECO:0000256" key="6">
    <source>
        <dbReference type="ARBA" id="ARBA00022840"/>
    </source>
</evidence>
<proteinExistence type="inferred from homology"/>
<dbReference type="InterPro" id="IPR011009">
    <property type="entry name" value="Kinase-like_dom_sf"/>
</dbReference>
<organism evidence="9 10">
    <name type="scientific">Cervus elaphus hippelaphus</name>
    <name type="common">European red deer</name>
    <dbReference type="NCBI Taxonomy" id="46360"/>
    <lineage>
        <taxon>Eukaryota</taxon>
        <taxon>Metazoa</taxon>
        <taxon>Chordata</taxon>
        <taxon>Craniata</taxon>
        <taxon>Vertebrata</taxon>
        <taxon>Euteleostomi</taxon>
        <taxon>Mammalia</taxon>
        <taxon>Eutheria</taxon>
        <taxon>Laurasiatheria</taxon>
        <taxon>Artiodactyla</taxon>
        <taxon>Ruminantia</taxon>
        <taxon>Pecora</taxon>
        <taxon>Cervidae</taxon>
        <taxon>Cervinae</taxon>
        <taxon>Cervus</taxon>
    </lineage>
</organism>
<feature type="non-terminal residue" evidence="9">
    <location>
        <position position="141"/>
    </location>
</feature>
<dbReference type="GO" id="GO:0004674">
    <property type="term" value="F:protein serine/threonine kinase activity"/>
    <property type="evidence" value="ECO:0007669"/>
    <property type="project" value="UniProtKB-KW"/>
</dbReference>
<dbReference type="InterPro" id="IPR000719">
    <property type="entry name" value="Prot_kinase_dom"/>
</dbReference>
<comment type="caution">
    <text evidence="9">The sequence shown here is derived from an EMBL/GenBank/DDBJ whole genome shotgun (WGS) entry which is preliminary data.</text>
</comment>
<dbReference type="Gene3D" id="3.30.200.20">
    <property type="entry name" value="Phosphorylase Kinase, domain 1"/>
    <property type="match status" value="1"/>
</dbReference>
<evidence type="ECO:0000256" key="2">
    <source>
        <dbReference type="ARBA" id="ARBA00022527"/>
    </source>
</evidence>
<evidence type="ECO:0000313" key="9">
    <source>
        <dbReference type="EMBL" id="OWK02075.1"/>
    </source>
</evidence>
<name>A0A212C7X3_CEREH</name>
<evidence type="ECO:0000256" key="7">
    <source>
        <dbReference type="SAM" id="MobiDB-lite"/>
    </source>
</evidence>
<dbReference type="PANTHER" id="PTHR24349">
    <property type="entry name" value="SERINE/THREONINE-PROTEIN KINASE"/>
    <property type="match status" value="1"/>
</dbReference>
<dbReference type="SMART" id="SM00220">
    <property type="entry name" value="S_TKc"/>
    <property type="match status" value="1"/>
</dbReference>
<evidence type="ECO:0000256" key="3">
    <source>
        <dbReference type="ARBA" id="ARBA00022679"/>
    </source>
</evidence>
<evidence type="ECO:0000313" key="10">
    <source>
        <dbReference type="Proteomes" id="UP000242450"/>
    </source>
</evidence>
<dbReference type="Proteomes" id="UP000242450">
    <property type="component" value="Chromosome 26"/>
</dbReference>
<evidence type="ECO:0000259" key="8">
    <source>
        <dbReference type="PROSITE" id="PS50011"/>
    </source>
</evidence>
<feature type="domain" description="Protein kinase" evidence="8">
    <location>
        <begin position="1"/>
        <end position="141"/>
    </location>
</feature>
<keyword evidence="3" id="KW-0808">Transferase</keyword>
<dbReference type="GO" id="GO:0005524">
    <property type="term" value="F:ATP binding"/>
    <property type="evidence" value="ECO:0007669"/>
    <property type="project" value="UniProtKB-KW"/>
</dbReference>